<keyword evidence="1" id="KW-1133">Transmembrane helix</keyword>
<accession>A0A0J8UVW8</accession>
<keyword evidence="1" id="KW-0472">Membrane</keyword>
<dbReference type="VEuPathDB" id="FungiDB:CIHG_09851"/>
<evidence type="ECO:0000313" key="2">
    <source>
        <dbReference type="EMBL" id="KMU92043.1"/>
    </source>
</evidence>
<sequence>CLDTERFRTADIPDSLKDNQLSKLILEAISIAVTICYIILQHASKCGLLLAPDVQGIKSWLLRNVTVTVNAELAELVYQGFQSLTSHLLNIAKIESWIFIQHLQRHDGRTYFS</sequence>
<protein>
    <submittedName>
        <fullName evidence="2">Uncharacterized protein</fullName>
    </submittedName>
</protein>
<dbReference type="AlphaFoldDB" id="A0A0J8UVW8"/>
<name>A0A0J8UVW8_COCIT</name>
<dbReference type="EMBL" id="DS017051">
    <property type="protein sequence ID" value="KMU92043.1"/>
    <property type="molecule type" value="Genomic_DNA"/>
</dbReference>
<evidence type="ECO:0000256" key="1">
    <source>
        <dbReference type="SAM" id="Phobius"/>
    </source>
</evidence>
<organism evidence="2 3">
    <name type="scientific">Coccidioides immitis H538.4</name>
    <dbReference type="NCBI Taxonomy" id="396776"/>
    <lineage>
        <taxon>Eukaryota</taxon>
        <taxon>Fungi</taxon>
        <taxon>Dikarya</taxon>
        <taxon>Ascomycota</taxon>
        <taxon>Pezizomycotina</taxon>
        <taxon>Eurotiomycetes</taxon>
        <taxon>Eurotiomycetidae</taxon>
        <taxon>Onygenales</taxon>
        <taxon>Onygenaceae</taxon>
        <taxon>Coccidioides</taxon>
    </lineage>
</organism>
<reference evidence="3" key="1">
    <citation type="journal article" date="2010" name="Genome Res.">
        <title>Population genomic sequencing of Coccidioides fungi reveals recent hybridization and transposon control.</title>
        <authorList>
            <person name="Neafsey D.E."/>
            <person name="Barker B.M."/>
            <person name="Sharpton T.J."/>
            <person name="Stajich J.E."/>
            <person name="Park D.J."/>
            <person name="Whiston E."/>
            <person name="Hung C.-Y."/>
            <person name="McMahan C."/>
            <person name="White J."/>
            <person name="Sykes S."/>
            <person name="Heiman D."/>
            <person name="Young S."/>
            <person name="Zeng Q."/>
            <person name="Abouelleil A."/>
            <person name="Aftuck L."/>
            <person name="Bessette D."/>
            <person name="Brown A."/>
            <person name="FitzGerald M."/>
            <person name="Lui A."/>
            <person name="Macdonald J.P."/>
            <person name="Priest M."/>
            <person name="Orbach M.J."/>
            <person name="Galgiani J.N."/>
            <person name="Kirkland T.N."/>
            <person name="Cole G.T."/>
            <person name="Birren B.W."/>
            <person name="Henn M.R."/>
            <person name="Taylor J.W."/>
            <person name="Rounsley S.D."/>
        </authorList>
    </citation>
    <scope>NUCLEOTIDE SEQUENCE [LARGE SCALE GENOMIC DNA]</scope>
    <source>
        <strain evidence="3">H538.4</strain>
    </source>
</reference>
<dbReference type="Proteomes" id="UP000054563">
    <property type="component" value="Unassembled WGS sequence"/>
</dbReference>
<proteinExistence type="predicted"/>
<evidence type="ECO:0000313" key="3">
    <source>
        <dbReference type="Proteomes" id="UP000054563"/>
    </source>
</evidence>
<gene>
    <name evidence="2" type="ORF">CIHG_09851</name>
</gene>
<keyword evidence="1" id="KW-0812">Transmembrane</keyword>
<feature type="non-terminal residue" evidence="2">
    <location>
        <position position="1"/>
    </location>
</feature>
<feature type="transmembrane region" description="Helical" evidence="1">
    <location>
        <begin position="20"/>
        <end position="40"/>
    </location>
</feature>